<dbReference type="EMBL" id="JAJVCN010000002">
    <property type="protein sequence ID" value="MCE7006898.1"/>
    <property type="molecule type" value="Genomic_DNA"/>
</dbReference>
<dbReference type="Gene3D" id="3.20.20.30">
    <property type="entry name" value="Luciferase-like domain"/>
    <property type="match status" value="1"/>
</dbReference>
<keyword evidence="3" id="KW-0560">Oxidoreductase</keyword>
<keyword evidence="8" id="KW-1185">Reference proteome</keyword>
<evidence type="ECO:0000259" key="6">
    <source>
        <dbReference type="Pfam" id="PF00296"/>
    </source>
</evidence>
<evidence type="ECO:0000256" key="5">
    <source>
        <dbReference type="ARBA" id="ARBA00033748"/>
    </source>
</evidence>
<organism evidence="7 8">
    <name type="scientific">Kibdelosporangium philippinense</name>
    <dbReference type="NCBI Taxonomy" id="211113"/>
    <lineage>
        <taxon>Bacteria</taxon>
        <taxon>Bacillati</taxon>
        <taxon>Actinomycetota</taxon>
        <taxon>Actinomycetes</taxon>
        <taxon>Pseudonocardiales</taxon>
        <taxon>Pseudonocardiaceae</taxon>
        <taxon>Kibdelosporangium</taxon>
    </lineage>
</organism>
<accession>A0ABS8ZII0</accession>
<dbReference type="InterPro" id="IPR016215">
    <property type="entry name" value="NTA_MOA"/>
</dbReference>
<feature type="domain" description="Luciferase-like" evidence="6">
    <location>
        <begin position="29"/>
        <end position="376"/>
    </location>
</feature>
<sequence>MNSARHIPIGSGLYSTGEPVAWAHPDSGDVIEFSAHRHFATAAEAAKIDFMFYGETLSMDEADGKIIESYSDGRFDSLTIYSALAAVTSKVGLMATINTTYCDPYELAHQYASLDAISGGRAGCNLVTSADPTTAANFTVGEVPREERYPRASEFVELTKRLWASPAQGVSFHGKYFDVTTHAGLPQSPQGRPVLMQAGESPAGRDFAASSADLVFTGFGSVEQGQPFYADVKRRVAEHGRDPDAVKIMAAAFVHVGETDADAAAEFAEIQKSLATPSMVRNYLGRYFGRDLSAYDVDDPLPDIEPDWQVANVYTANRIRGERDPRKAFAQLKEIAERENLSMRQLVGRVFDDALMATIVGSPSTVADLIEDAVDRRAVDGFAFSSSLQPYGMDRFYDLVLPILRERGRFREDYTGSTLREHLGLPA</sequence>
<protein>
    <submittedName>
        <fullName evidence="7">LLM class flavin-dependent oxidoreductase</fullName>
    </submittedName>
</protein>
<dbReference type="InterPro" id="IPR036661">
    <property type="entry name" value="Luciferase-like_sf"/>
</dbReference>
<evidence type="ECO:0000256" key="4">
    <source>
        <dbReference type="ARBA" id="ARBA00023033"/>
    </source>
</evidence>
<gene>
    <name evidence="7" type="ORF">LWC34_29325</name>
</gene>
<evidence type="ECO:0000313" key="8">
    <source>
        <dbReference type="Proteomes" id="UP001521150"/>
    </source>
</evidence>
<evidence type="ECO:0000256" key="3">
    <source>
        <dbReference type="ARBA" id="ARBA00023002"/>
    </source>
</evidence>
<dbReference type="Pfam" id="PF00296">
    <property type="entry name" value="Bac_luciferase"/>
    <property type="match status" value="1"/>
</dbReference>
<reference evidence="7 8" key="1">
    <citation type="submission" date="2021-12" db="EMBL/GenBank/DDBJ databases">
        <title>Genome sequence of Kibdelosporangium philippinense ATCC 49844.</title>
        <authorList>
            <person name="Fedorov E.A."/>
            <person name="Omeragic M."/>
            <person name="Shalygina K.F."/>
            <person name="Maclea K.S."/>
        </authorList>
    </citation>
    <scope>NUCLEOTIDE SEQUENCE [LARGE SCALE GENOMIC DNA]</scope>
    <source>
        <strain evidence="7 8">ATCC 49844</strain>
    </source>
</reference>
<dbReference type="InterPro" id="IPR051260">
    <property type="entry name" value="Diverse_substr_monoxygenases"/>
</dbReference>
<keyword evidence="1" id="KW-0285">Flavoprotein</keyword>
<name>A0ABS8ZII0_9PSEU</name>
<evidence type="ECO:0000256" key="1">
    <source>
        <dbReference type="ARBA" id="ARBA00022630"/>
    </source>
</evidence>
<proteinExistence type="inferred from homology"/>
<evidence type="ECO:0000313" key="7">
    <source>
        <dbReference type="EMBL" id="MCE7006898.1"/>
    </source>
</evidence>
<dbReference type="Proteomes" id="UP001521150">
    <property type="component" value="Unassembled WGS sequence"/>
</dbReference>
<dbReference type="RefSeq" id="WP_233728319.1">
    <property type="nucleotide sequence ID" value="NZ_JAJVCN010000002.1"/>
</dbReference>
<keyword evidence="4" id="KW-0503">Monooxygenase</keyword>
<dbReference type="InterPro" id="IPR011251">
    <property type="entry name" value="Luciferase-like_dom"/>
</dbReference>
<dbReference type="PANTHER" id="PTHR30011:SF16">
    <property type="entry name" value="C2H2 FINGER DOMAIN TRANSCRIPTION FACTOR (EUROFUNG)-RELATED"/>
    <property type="match status" value="1"/>
</dbReference>
<dbReference type="PIRSF" id="PIRSF000337">
    <property type="entry name" value="NTA_MOA"/>
    <property type="match status" value="1"/>
</dbReference>
<dbReference type="SUPFAM" id="SSF51679">
    <property type="entry name" value="Bacterial luciferase-like"/>
    <property type="match status" value="1"/>
</dbReference>
<dbReference type="PANTHER" id="PTHR30011">
    <property type="entry name" value="ALKANESULFONATE MONOOXYGENASE-RELATED"/>
    <property type="match status" value="1"/>
</dbReference>
<comment type="caution">
    <text evidence="7">The sequence shown here is derived from an EMBL/GenBank/DDBJ whole genome shotgun (WGS) entry which is preliminary data.</text>
</comment>
<comment type="similarity">
    <text evidence="5">Belongs to the NtaA/SnaA/DszA monooxygenase family.</text>
</comment>
<keyword evidence="2" id="KW-0288">FMN</keyword>
<evidence type="ECO:0000256" key="2">
    <source>
        <dbReference type="ARBA" id="ARBA00022643"/>
    </source>
</evidence>